<evidence type="ECO:0000313" key="7">
    <source>
        <dbReference type="EMBL" id="QKF78522.1"/>
    </source>
</evidence>
<evidence type="ECO:0000313" key="8">
    <source>
        <dbReference type="Proteomes" id="UP000503313"/>
    </source>
</evidence>
<keyword evidence="5 6" id="KW-0472">Membrane</keyword>
<evidence type="ECO:0000256" key="4">
    <source>
        <dbReference type="ARBA" id="ARBA00022989"/>
    </source>
</evidence>
<dbReference type="AlphaFoldDB" id="A0AAE7BI96"/>
<keyword evidence="8" id="KW-1185">Reference proteome</keyword>
<accession>A0AAE7BI96</accession>
<dbReference type="CDD" id="cd16914">
    <property type="entry name" value="EcfT"/>
    <property type="match status" value="1"/>
</dbReference>
<dbReference type="KEGG" id="adz:ADFLV_2539"/>
<keyword evidence="4 6" id="KW-1133">Transmembrane helix</keyword>
<reference evidence="7 8" key="1">
    <citation type="submission" date="2020-05" db="EMBL/GenBank/DDBJ databases">
        <title>Complete genome sequencing of Campylobacter and Arcobacter type strains.</title>
        <authorList>
            <person name="Miller W.G."/>
            <person name="Yee E."/>
        </authorList>
    </citation>
    <scope>NUCLEOTIDE SEQUENCE [LARGE SCALE GENOMIC DNA]</scope>
    <source>
        <strain evidence="7 8">LMG 25694</strain>
    </source>
</reference>
<dbReference type="RefSeq" id="WP_172658808.1">
    <property type="nucleotide sequence ID" value="NZ_CP053835.1"/>
</dbReference>
<dbReference type="PANTHER" id="PTHR34857:SF2">
    <property type="entry name" value="SLL0384 PROTEIN"/>
    <property type="match status" value="1"/>
</dbReference>
<feature type="transmembrane region" description="Helical" evidence="6">
    <location>
        <begin position="149"/>
        <end position="167"/>
    </location>
</feature>
<dbReference type="InterPro" id="IPR051611">
    <property type="entry name" value="ECF_transporter_component"/>
</dbReference>
<dbReference type="PANTHER" id="PTHR34857">
    <property type="entry name" value="SLL0384 PROTEIN"/>
    <property type="match status" value="1"/>
</dbReference>
<feature type="transmembrane region" description="Helical" evidence="6">
    <location>
        <begin position="197"/>
        <end position="214"/>
    </location>
</feature>
<name>A0AAE7BI96_9BACT</name>
<dbReference type="Proteomes" id="UP000503313">
    <property type="component" value="Chromosome"/>
</dbReference>
<evidence type="ECO:0000256" key="6">
    <source>
        <dbReference type="SAM" id="Phobius"/>
    </source>
</evidence>
<sequence>MIIFNPAISLVCAFIYSLILSFSEFNIFYILPVLFLMFIDSKNILFVLKKLLFLNLFIFTIFIFVWIQASFFEAINIYLRTNIIIFFNLLLFINSKGLDIIRGFSLLKFPKRFISTFYFSWKMILELQTEFRNIKTTLITRSFHNKTNLFIYQTYGNILGLLFIKSMQKAQNLKDSFELRGFNGEIFFNDNYKFDKYDFYLIFIILLTLILRYFI</sequence>
<gene>
    <name evidence="7" type="primary">cbiQ</name>
    <name evidence="7" type="ORF">ADFLV_2539</name>
</gene>
<evidence type="ECO:0000256" key="2">
    <source>
        <dbReference type="ARBA" id="ARBA00022475"/>
    </source>
</evidence>
<dbReference type="EMBL" id="CP053835">
    <property type="protein sequence ID" value="QKF78522.1"/>
    <property type="molecule type" value="Genomic_DNA"/>
</dbReference>
<feature type="transmembrane region" description="Helical" evidence="6">
    <location>
        <begin position="75"/>
        <end position="93"/>
    </location>
</feature>
<comment type="subcellular location">
    <subcellularLocation>
        <location evidence="1">Membrane</location>
        <topology evidence="1">Multi-pass membrane protein</topology>
    </subcellularLocation>
</comment>
<feature type="transmembrane region" description="Helical" evidence="6">
    <location>
        <begin position="51"/>
        <end position="69"/>
    </location>
</feature>
<feature type="transmembrane region" description="Helical" evidence="6">
    <location>
        <begin position="6"/>
        <end position="39"/>
    </location>
</feature>
<keyword evidence="3 6" id="KW-0812">Transmembrane</keyword>
<evidence type="ECO:0000256" key="3">
    <source>
        <dbReference type="ARBA" id="ARBA00022692"/>
    </source>
</evidence>
<organism evidence="7 8">
    <name type="scientific">Arcobacter defluvii</name>
    <dbReference type="NCBI Taxonomy" id="873191"/>
    <lineage>
        <taxon>Bacteria</taxon>
        <taxon>Pseudomonadati</taxon>
        <taxon>Campylobacterota</taxon>
        <taxon>Epsilonproteobacteria</taxon>
        <taxon>Campylobacterales</taxon>
        <taxon>Arcobacteraceae</taxon>
        <taxon>Arcobacter</taxon>
    </lineage>
</organism>
<evidence type="ECO:0000256" key="5">
    <source>
        <dbReference type="ARBA" id="ARBA00023136"/>
    </source>
</evidence>
<proteinExistence type="predicted"/>
<dbReference type="GO" id="GO:0005886">
    <property type="term" value="C:plasma membrane"/>
    <property type="evidence" value="ECO:0007669"/>
    <property type="project" value="UniProtKB-ARBA"/>
</dbReference>
<evidence type="ECO:0000256" key="1">
    <source>
        <dbReference type="ARBA" id="ARBA00004141"/>
    </source>
</evidence>
<protein>
    <submittedName>
        <fullName evidence="7">Cobalt/nickel ECF transporter CbiMNQO, T component CbiQ</fullName>
    </submittedName>
</protein>
<keyword evidence="2" id="KW-1003">Cell membrane</keyword>
<dbReference type="Pfam" id="PF02361">
    <property type="entry name" value="CbiQ"/>
    <property type="match status" value="1"/>
</dbReference>
<dbReference type="InterPro" id="IPR003339">
    <property type="entry name" value="ABC/ECF_trnsptr_transmembrane"/>
</dbReference>